<dbReference type="InterPro" id="IPR005302">
    <property type="entry name" value="MoCF_Sase_C"/>
</dbReference>
<name>A0ABT1CM67_9HYPH</name>
<evidence type="ECO:0000313" key="3">
    <source>
        <dbReference type="Proteomes" id="UP001320715"/>
    </source>
</evidence>
<feature type="domain" description="MOSC" evidence="1">
    <location>
        <begin position="40"/>
        <end position="199"/>
    </location>
</feature>
<dbReference type="PROSITE" id="PS51340">
    <property type="entry name" value="MOSC"/>
    <property type="match status" value="1"/>
</dbReference>
<dbReference type="InterPro" id="IPR011037">
    <property type="entry name" value="Pyrv_Knase-like_insert_dom_sf"/>
</dbReference>
<reference evidence="2 3" key="1">
    <citation type="submission" date="2020-01" db="EMBL/GenBank/DDBJ databases">
        <title>Genomes of bacteria type strains.</title>
        <authorList>
            <person name="Chen J."/>
            <person name="Zhu S."/>
            <person name="Yang J."/>
        </authorList>
    </citation>
    <scope>NUCLEOTIDE SEQUENCE [LARGE SCALE GENOMIC DNA]</scope>
    <source>
        <strain evidence="2 3">DSM 16655</strain>
    </source>
</reference>
<gene>
    <name evidence="2" type="ORF">GTW23_03440</name>
</gene>
<organism evidence="2 3">
    <name type="scientific">Hoeflea alexandrii</name>
    <dbReference type="NCBI Taxonomy" id="288436"/>
    <lineage>
        <taxon>Bacteria</taxon>
        <taxon>Pseudomonadati</taxon>
        <taxon>Pseudomonadota</taxon>
        <taxon>Alphaproteobacteria</taxon>
        <taxon>Hyphomicrobiales</taxon>
        <taxon>Rhizobiaceae</taxon>
        <taxon>Hoeflea</taxon>
    </lineage>
</organism>
<dbReference type="Pfam" id="PF03473">
    <property type="entry name" value="MOSC"/>
    <property type="match status" value="1"/>
</dbReference>
<dbReference type="PANTHER" id="PTHR36930">
    <property type="entry name" value="METAL-SULFUR CLUSTER BIOSYNTHESIS PROTEINS YUAD-RELATED"/>
    <property type="match status" value="1"/>
</dbReference>
<dbReference type="Gene3D" id="2.40.33.20">
    <property type="entry name" value="PK beta-barrel domain-like"/>
    <property type="match status" value="1"/>
</dbReference>
<evidence type="ECO:0000259" key="1">
    <source>
        <dbReference type="PROSITE" id="PS51340"/>
    </source>
</evidence>
<keyword evidence="3" id="KW-1185">Reference proteome</keyword>
<dbReference type="EMBL" id="JAAAML010000001">
    <property type="protein sequence ID" value="MCO6407218.1"/>
    <property type="molecule type" value="Genomic_DNA"/>
</dbReference>
<protein>
    <submittedName>
        <fullName evidence="2">MOSC domain-containing protein</fullName>
    </submittedName>
</protein>
<accession>A0ABT1CM67</accession>
<dbReference type="SUPFAM" id="SSF50800">
    <property type="entry name" value="PK beta-barrel domain-like"/>
    <property type="match status" value="1"/>
</dbReference>
<dbReference type="Proteomes" id="UP001320715">
    <property type="component" value="Unassembled WGS sequence"/>
</dbReference>
<dbReference type="PANTHER" id="PTHR36930:SF1">
    <property type="entry name" value="MOSC DOMAIN-CONTAINING PROTEIN"/>
    <property type="match status" value="1"/>
</dbReference>
<dbReference type="InterPro" id="IPR052716">
    <property type="entry name" value="MOSC_domain"/>
</dbReference>
<comment type="caution">
    <text evidence="2">The sequence shown here is derived from an EMBL/GenBank/DDBJ whole genome shotgun (WGS) entry which is preliminary data.</text>
</comment>
<evidence type="ECO:0000313" key="2">
    <source>
        <dbReference type="EMBL" id="MCO6407218.1"/>
    </source>
</evidence>
<proteinExistence type="predicted"/>
<sequence>MMTLPMFPDAAPVLPDIRPARRIKGTAPLLLAALGGDFPTEAVSSLAIGFDGVEGDYHAGPTRKSGGREPWYPRGTEIRNERQLSIVAADELALAARDMGIERIEPGWIGANLVIEGIPLLSMLPPRTQLFFEGGVTLRIDGDNAPCRIAGAQIARNFPHMDETRLALSFVSAAKRRRGVVAWVEKPGVISAGEAVTARIWEQWVYPGA</sequence>